<evidence type="ECO:0000256" key="2">
    <source>
        <dbReference type="ARBA" id="ARBA00022771"/>
    </source>
</evidence>
<feature type="region of interest" description="Disordered" evidence="5">
    <location>
        <begin position="102"/>
        <end position="137"/>
    </location>
</feature>
<dbReference type="GO" id="GO:0045893">
    <property type="term" value="P:positive regulation of DNA-templated transcription"/>
    <property type="evidence" value="ECO:0007669"/>
    <property type="project" value="TreeGrafter"/>
</dbReference>
<feature type="compositionally biased region" description="Low complexity" evidence="5">
    <location>
        <begin position="38"/>
        <end position="48"/>
    </location>
</feature>
<dbReference type="InterPro" id="IPR001841">
    <property type="entry name" value="Znf_RING"/>
</dbReference>
<dbReference type="GO" id="GO:0005634">
    <property type="term" value="C:nucleus"/>
    <property type="evidence" value="ECO:0007669"/>
    <property type="project" value="TreeGrafter"/>
</dbReference>
<dbReference type="CDD" id="cd16472">
    <property type="entry name" value="RING-H2_RNF38-like"/>
    <property type="match status" value="1"/>
</dbReference>
<evidence type="ECO:0000256" key="4">
    <source>
        <dbReference type="PROSITE-ProRule" id="PRU00175"/>
    </source>
</evidence>
<sequence length="452" mass="49640">MTNSTATQTPEKRVKRLSVEDGKAYPSCFLLKSPVCLKPKQNKSSPSPKSKRVNAAKASTAKRFLQLPSKQSAAESKLFSKSRDSSASPVKTSCCVVTHCHSPSVTSSPYSPAMKRARSSSESLAASSSNSQSPSLSKISNAHLKENGSIDSTSTSPAFELCTGAFAITSALKSAASSSNSTLAILANGASDWIDLLDDEAVASPTPREQWKWEPSIIVVDDDDDSTDAFVRFAQLEEDEAFARQLQAQFDMEAQQQSENTRPTSATRENSFHNFCGLPGCGEYEALLASSDIGYCGMPGCSGYQHRNGMLNPAVIDPVLHGLQRLFDETNVRRRRNRRRSRHQTTSLYLDESANDGNDYEELLDFEERQGSAVAQRKLSNAEINCLPTKLFDPEHAAGKTQCHICFNDYTAREKLRILPCLHDYHSRCIDRWLKGNSSCPICRVDVNLDSS</sequence>
<reference evidence="7 8" key="1">
    <citation type="journal article" date="2018" name="Nat. Ecol. Evol.">
        <title>Shark genomes provide insights into elasmobranch evolution and the origin of vertebrates.</title>
        <authorList>
            <person name="Hara Y"/>
            <person name="Yamaguchi K"/>
            <person name="Onimaru K"/>
            <person name="Kadota M"/>
            <person name="Koyanagi M"/>
            <person name="Keeley SD"/>
            <person name="Tatsumi K"/>
            <person name="Tanaka K"/>
            <person name="Motone F"/>
            <person name="Kageyama Y"/>
            <person name="Nozu R"/>
            <person name="Adachi N"/>
            <person name="Nishimura O"/>
            <person name="Nakagawa R"/>
            <person name="Tanegashima C"/>
            <person name="Kiyatake I"/>
            <person name="Matsumoto R"/>
            <person name="Murakumo K"/>
            <person name="Nishida K"/>
            <person name="Terakita A"/>
            <person name="Kuratani S"/>
            <person name="Sato K"/>
            <person name="Hyodo S Kuraku.S."/>
        </authorList>
    </citation>
    <scope>NUCLEOTIDE SEQUENCE [LARGE SCALE GENOMIC DNA]</scope>
</reference>
<keyword evidence="8" id="KW-1185">Reference proteome</keyword>
<evidence type="ECO:0000256" key="5">
    <source>
        <dbReference type="SAM" id="MobiDB-lite"/>
    </source>
</evidence>
<protein>
    <recommendedName>
        <fullName evidence="6">RING-type domain-containing protein</fullName>
    </recommendedName>
</protein>
<proteinExistence type="predicted"/>
<dbReference type="InterPro" id="IPR013083">
    <property type="entry name" value="Znf_RING/FYVE/PHD"/>
</dbReference>
<dbReference type="OrthoDB" id="8062037at2759"/>
<evidence type="ECO:0000256" key="1">
    <source>
        <dbReference type="ARBA" id="ARBA00022723"/>
    </source>
</evidence>
<evidence type="ECO:0000313" key="8">
    <source>
        <dbReference type="Proteomes" id="UP000288216"/>
    </source>
</evidence>
<evidence type="ECO:0000259" key="6">
    <source>
        <dbReference type="PROSITE" id="PS50089"/>
    </source>
</evidence>
<organism evidence="7 8">
    <name type="scientific">Scyliorhinus torazame</name>
    <name type="common">Cloudy catshark</name>
    <name type="synonym">Catulus torazame</name>
    <dbReference type="NCBI Taxonomy" id="75743"/>
    <lineage>
        <taxon>Eukaryota</taxon>
        <taxon>Metazoa</taxon>
        <taxon>Chordata</taxon>
        <taxon>Craniata</taxon>
        <taxon>Vertebrata</taxon>
        <taxon>Chondrichthyes</taxon>
        <taxon>Elasmobranchii</taxon>
        <taxon>Galeomorphii</taxon>
        <taxon>Galeoidea</taxon>
        <taxon>Carcharhiniformes</taxon>
        <taxon>Scyliorhinidae</taxon>
        <taxon>Scyliorhinus</taxon>
    </lineage>
</organism>
<dbReference type="OMA" id="QCHICFN"/>
<dbReference type="GO" id="GO:0006511">
    <property type="term" value="P:ubiquitin-dependent protein catabolic process"/>
    <property type="evidence" value="ECO:0007669"/>
    <property type="project" value="TreeGrafter"/>
</dbReference>
<dbReference type="SUPFAM" id="SSF57850">
    <property type="entry name" value="RING/U-box"/>
    <property type="match status" value="1"/>
</dbReference>
<dbReference type="EMBL" id="BFAA01012752">
    <property type="protein sequence ID" value="GCB76782.1"/>
    <property type="molecule type" value="Genomic_DNA"/>
</dbReference>
<dbReference type="PROSITE" id="PS50089">
    <property type="entry name" value="ZF_RING_2"/>
    <property type="match status" value="1"/>
</dbReference>
<keyword evidence="1" id="KW-0479">Metal-binding</keyword>
<comment type="caution">
    <text evidence="7">The sequence shown here is derived from an EMBL/GenBank/DDBJ whole genome shotgun (WGS) entry which is preliminary data.</text>
</comment>
<keyword evidence="3" id="KW-0862">Zinc</keyword>
<gene>
    <name evidence="7" type="ORF">scyTo_0018383</name>
</gene>
<dbReference type="GO" id="GO:0061630">
    <property type="term" value="F:ubiquitin protein ligase activity"/>
    <property type="evidence" value="ECO:0007669"/>
    <property type="project" value="TreeGrafter"/>
</dbReference>
<dbReference type="GO" id="GO:0016567">
    <property type="term" value="P:protein ubiquitination"/>
    <property type="evidence" value="ECO:0007669"/>
    <property type="project" value="TreeGrafter"/>
</dbReference>
<dbReference type="Proteomes" id="UP000288216">
    <property type="component" value="Unassembled WGS sequence"/>
</dbReference>
<dbReference type="Gene3D" id="3.30.40.10">
    <property type="entry name" value="Zinc/RING finger domain, C3HC4 (zinc finger)"/>
    <property type="match status" value="1"/>
</dbReference>
<dbReference type="STRING" id="75743.A0A401PUK6"/>
<dbReference type="GO" id="GO:0008270">
    <property type="term" value="F:zinc ion binding"/>
    <property type="evidence" value="ECO:0007669"/>
    <property type="project" value="UniProtKB-KW"/>
</dbReference>
<dbReference type="Pfam" id="PF13639">
    <property type="entry name" value="zf-RING_2"/>
    <property type="match status" value="1"/>
</dbReference>
<feature type="region of interest" description="Disordered" evidence="5">
    <location>
        <begin position="37"/>
        <end position="89"/>
    </location>
</feature>
<keyword evidence="2 4" id="KW-0863">Zinc-finger</keyword>
<evidence type="ECO:0000256" key="3">
    <source>
        <dbReference type="ARBA" id="ARBA00022833"/>
    </source>
</evidence>
<dbReference type="SMART" id="SM00184">
    <property type="entry name" value="RING"/>
    <property type="match status" value="1"/>
</dbReference>
<evidence type="ECO:0000313" key="7">
    <source>
        <dbReference type="EMBL" id="GCB76782.1"/>
    </source>
</evidence>
<dbReference type="SMART" id="SM00744">
    <property type="entry name" value="RINGv"/>
    <property type="match status" value="1"/>
</dbReference>
<dbReference type="InterPro" id="IPR051834">
    <property type="entry name" value="RING_finger_E3_ligase"/>
</dbReference>
<dbReference type="AlphaFoldDB" id="A0A401PUK6"/>
<feature type="domain" description="RING-type" evidence="6">
    <location>
        <begin position="403"/>
        <end position="444"/>
    </location>
</feature>
<name>A0A401PUK6_SCYTO</name>
<accession>A0A401PUK6</accession>
<feature type="compositionally biased region" description="Low complexity" evidence="5">
    <location>
        <begin position="120"/>
        <end position="137"/>
    </location>
</feature>
<dbReference type="PANTHER" id="PTHR45931">
    <property type="entry name" value="SI:CH211-59O9.10"/>
    <property type="match status" value="1"/>
</dbReference>
<dbReference type="PANTHER" id="PTHR45931:SF15">
    <property type="entry name" value="SI:CH211-59O9.10"/>
    <property type="match status" value="1"/>
</dbReference>
<dbReference type="InterPro" id="IPR011016">
    <property type="entry name" value="Znf_RING-CH"/>
</dbReference>